<evidence type="ECO:0000256" key="3">
    <source>
        <dbReference type="ARBA" id="ARBA00022448"/>
    </source>
</evidence>
<feature type="transmembrane region" description="Helical" evidence="8">
    <location>
        <begin position="440"/>
        <end position="461"/>
    </location>
</feature>
<evidence type="ECO:0000256" key="8">
    <source>
        <dbReference type="SAM" id="Phobius"/>
    </source>
</evidence>
<feature type="transmembrane region" description="Helical" evidence="8">
    <location>
        <begin position="345"/>
        <end position="373"/>
    </location>
</feature>
<reference evidence="9 10" key="1">
    <citation type="submission" date="2019-10" db="EMBL/GenBank/DDBJ databases">
        <title>Genome diversity of Sutterella seckii.</title>
        <authorList>
            <person name="Chaplin A.V."/>
            <person name="Sokolova S.R."/>
            <person name="Mosin K.A."/>
            <person name="Ivanova E.L."/>
            <person name="Kochetkova T.O."/>
            <person name="Goltsov A.Y."/>
            <person name="Trofimov D.Y."/>
            <person name="Efimov B.A."/>
        </authorList>
    </citation>
    <scope>NUCLEOTIDE SEQUENCE [LARGE SCALE GENOMIC DNA]</scope>
    <source>
        <strain evidence="9 10">ASD393</strain>
    </source>
</reference>
<evidence type="ECO:0000256" key="6">
    <source>
        <dbReference type="ARBA" id="ARBA00023136"/>
    </source>
</evidence>
<feature type="transmembrane region" description="Helical" evidence="8">
    <location>
        <begin position="385"/>
        <end position="405"/>
    </location>
</feature>
<keyword evidence="4 8" id="KW-0812">Transmembrane</keyword>
<dbReference type="InterPro" id="IPR011849">
    <property type="entry name" value="Na/pantothenate_symporter"/>
</dbReference>
<accession>A0A6I1EIH3</accession>
<dbReference type="GO" id="GO:0015081">
    <property type="term" value="F:sodium ion transmembrane transporter activity"/>
    <property type="evidence" value="ECO:0007669"/>
    <property type="project" value="InterPro"/>
</dbReference>
<proteinExistence type="inferred from homology"/>
<keyword evidence="6 8" id="KW-0472">Membrane</keyword>
<dbReference type="Pfam" id="PF00474">
    <property type="entry name" value="SSF"/>
    <property type="match status" value="1"/>
</dbReference>
<dbReference type="NCBIfam" id="TIGR00813">
    <property type="entry name" value="sss"/>
    <property type="match status" value="1"/>
</dbReference>
<keyword evidence="5 8" id="KW-1133">Transmembrane helix</keyword>
<feature type="transmembrane region" description="Helical" evidence="8">
    <location>
        <begin position="291"/>
        <end position="311"/>
    </location>
</feature>
<dbReference type="EMBL" id="WEHX01000046">
    <property type="protein sequence ID" value="KAB7658493.1"/>
    <property type="molecule type" value="Genomic_DNA"/>
</dbReference>
<dbReference type="GO" id="GO:0005886">
    <property type="term" value="C:plasma membrane"/>
    <property type="evidence" value="ECO:0007669"/>
    <property type="project" value="TreeGrafter"/>
</dbReference>
<dbReference type="PROSITE" id="PS50283">
    <property type="entry name" value="NA_SOLUT_SYMP_3"/>
    <property type="match status" value="1"/>
</dbReference>
<evidence type="ECO:0000313" key="9">
    <source>
        <dbReference type="EMBL" id="KAB7658493.1"/>
    </source>
</evidence>
<feature type="transmembrane region" description="Helical" evidence="8">
    <location>
        <begin position="164"/>
        <end position="183"/>
    </location>
</feature>
<feature type="transmembrane region" description="Helical" evidence="8">
    <location>
        <begin position="195"/>
        <end position="212"/>
    </location>
</feature>
<protein>
    <submittedName>
        <fullName evidence="9">Sodium/pantothenate symporter</fullName>
    </submittedName>
</protein>
<dbReference type="GO" id="GO:0036376">
    <property type="term" value="P:sodium ion export across plasma membrane"/>
    <property type="evidence" value="ECO:0007669"/>
    <property type="project" value="InterPro"/>
</dbReference>
<gene>
    <name evidence="9" type="primary">panF</name>
    <name evidence="9" type="ORF">GBM95_07415</name>
</gene>
<feature type="transmembrane region" description="Helical" evidence="8">
    <location>
        <begin position="133"/>
        <end position="158"/>
    </location>
</feature>
<name>A0A6I1EIH3_9BURK</name>
<feature type="transmembrane region" description="Helical" evidence="8">
    <location>
        <begin position="467"/>
        <end position="489"/>
    </location>
</feature>
<comment type="subcellular location">
    <subcellularLocation>
        <location evidence="1">Membrane</location>
        <topology evidence="1">Multi-pass membrane protein</topology>
    </subcellularLocation>
</comment>
<organism evidence="9 10">
    <name type="scientific">Sutterella seckii</name>
    <dbReference type="NCBI Taxonomy" id="1944635"/>
    <lineage>
        <taxon>Bacteria</taxon>
        <taxon>Pseudomonadati</taxon>
        <taxon>Pseudomonadota</taxon>
        <taxon>Betaproteobacteria</taxon>
        <taxon>Burkholderiales</taxon>
        <taxon>Sutterellaceae</taxon>
        <taxon>Sutterella</taxon>
    </lineage>
</organism>
<feature type="transmembrane region" description="Helical" evidence="8">
    <location>
        <begin position="411"/>
        <end position="433"/>
    </location>
</feature>
<feature type="transmembrane region" description="Helical" evidence="8">
    <location>
        <begin position="76"/>
        <end position="102"/>
    </location>
</feature>
<feature type="transmembrane region" description="Helical" evidence="8">
    <location>
        <begin position="6"/>
        <end position="25"/>
    </location>
</feature>
<dbReference type="InterPro" id="IPR050277">
    <property type="entry name" value="Sodium:Solute_Symporter"/>
</dbReference>
<evidence type="ECO:0000256" key="2">
    <source>
        <dbReference type="ARBA" id="ARBA00006434"/>
    </source>
</evidence>
<dbReference type="InterPro" id="IPR038377">
    <property type="entry name" value="Na/Glc_symporter_sf"/>
</dbReference>
<feature type="transmembrane region" description="Helical" evidence="8">
    <location>
        <begin position="46"/>
        <end position="64"/>
    </location>
</feature>
<evidence type="ECO:0000256" key="7">
    <source>
        <dbReference type="RuleBase" id="RU362091"/>
    </source>
</evidence>
<evidence type="ECO:0000256" key="5">
    <source>
        <dbReference type="ARBA" id="ARBA00022989"/>
    </source>
</evidence>
<dbReference type="InterPro" id="IPR001734">
    <property type="entry name" value="Na/solute_symporter"/>
</dbReference>
<evidence type="ECO:0000313" key="10">
    <source>
        <dbReference type="Proteomes" id="UP000430564"/>
    </source>
</evidence>
<dbReference type="AlphaFoldDB" id="A0A6I1EIH3"/>
<dbReference type="Gene3D" id="1.20.1730.10">
    <property type="entry name" value="Sodium/glucose cotransporter"/>
    <property type="match status" value="1"/>
</dbReference>
<comment type="similarity">
    <text evidence="2 7">Belongs to the sodium:solute symporter (SSF) (TC 2.A.21) family.</text>
</comment>
<keyword evidence="3" id="KW-0813">Transport</keyword>
<evidence type="ECO:0000256" key="1">
    <source>
        <dbReference type="ARBA" id="ARBA00004141"/>
    </source>
</evidence>
<dbReference type="NCBIfam" id="TIGR02119">
    <property type="entry name" value="panF"/>
    <property type="match status" value="1"/>
</dbReference>
<dbReference type="PANTHER" id="PTHR48086:SF4">
    <property type="entry name" value="SODIUM_PANTOTHENATE SYMPORTER"/>
    <property type="match status" value="1"/>
</dbReference>
<dbReference type="GO" id="GO:0015233">
    <property type="term" value="F:pantothenate transmembrane transporter activity"/>
    <property type="evidence" value="ECO:0007669"/>
    <property type="project" value="InterPro"/>
</dbReference>
<evidence type="ECO:0000256" key="4">
    <source>
        <dbReference type="ARBA" id="ARBA00022692"/>
    </source>
</evidence>
<dbReference type="PANTHER" id="PTHR48086">
    <property type="entry name" value="SODIUM/PROLINE SYMPORTER-RELATED"/>
    <property type="match status" value="1"/>
</dbReference>
<dbReference type="Proteomes" id="UP000430564">
    <property type="component" value="Unassembled WGS sequence"/>
</dbReference>
<comment type="caution">
    <text evidence="9">The sequence shown here is derived from an EMBL/GenBank/DDBJ whole genome shotgun (WGS) entry which is preliminary data.</text>
</comment>
<feature type="transmembrane region" description="Helical" evidence="8">
    <location>
        <begin position="250"/>
        <end position="270"/>
    </location>
</feature>
<sequence length="505" mass="53182">MMTDTLLIFIPLVLFFLVLVFTMLWTERTRSRRYEAGRAFSGEYFLGSRSLSGFVLAMTLIATYGSVSSFVSGPGIAWKLGLGWVVFAAPQIIAGFFILGLFGKKMAIVSRACGAITVTGLIDKRFRSPALSVILSIALLIFFTAMMTGQFIGGAAIFSEAAGITPEAGLFLFGALTVFYTAFGGFRAVAWTDTVCAILMLVGMVMLGSSVIHEAGGLELAMERVAAAGLSDPAADITTSTMLSPNAGGALPWSLLFSAWVLVGFGTAGLPQSAVRCMSYRTSGDLHRAMIVSTIVCGALMVGVTTIGVLARGVPGLELGGASTDHLIPRLIAQHMTPLEAGVTLIGPLAATMSTVSSLLIAASAAVVKDLLIAMRPEFEEKSRALLLCSRGTTLVLGIAAMLFALNPIDLVAWINMGAFGGLELAFLLPLAGGLYWRRATAAGCLISIVAGFAVYGWALLMKPDLAGFHAIVPAFAAEVLVFVAASLVTRDKANPDLRYFFPQR</sequence>
<dbReference type="OrthoDB" id="9789704at2"/>